<gene>
    <name evidence="3" type="ORF">H1P_230008</name>
</gene>
<evidence type="ECO:0000256" key="1">
    <source>
        <dbReference type="SAM" id="MobiDB-lite"/>
    </source>
</evidence>
<feature type="compositionally biased region" description="Low complexity" evidence="1">
    <location>
        <begin position="77"/>
        <end position="90"/>
    </location>
</feature>
<keyword evidence="2" id="KW-1133">Transmembrane helix</keyword>
<dbReference type="Proteomes" id="UP000320055">
    <property type="component" value="Unassembled WGS sequence"/>
</dbReference>
<keyword evidence="2" id="KW-0472">Membrane</keyword>
<evidence type="ECO:0000313" key="3">
    <source>
        <dbReference type="EMBL" id="VEP13944.1"/>
    </source>
</evidence>
<accession>A0A563VRB1</accession>
<feature type="compositionally biased region" description="Polar residues" evidence="1">
    <location>
        <begin position="91"/>
        <end position="106"/>
    </location>
</feature>
<organism evidence="3 4">
    <name type="scientific">Hyella patelloides LEGE 07179</name>
    <dbReference type="NCBI Taxonomy" id="945734"/>
    <lineage>
        <taxon>Bacteria</taxon>
        <taxon>Bacillati</taxon>
        <taxon>Cyanobacteriota</taxon>
        <taxon>Cyanophyceae</taxon>
        <taxon>Pleurocapsales</taxon>
        <taxon>Hyellaceae</taxon>
        <taxon>Hyella</taxon>
    </lineage>
</organism>
<name>A0A563VRB1_9CYAN</name>
<evidence type="ECO:0000256" key="2">
    <source>
        <dbReference type="SAM" id="Phobius"/>
    </source>
</evidence>
<feature type="region of interest" description="Disordered" evidence="1">
    <location>
        <begin position="56"/>
        <end position="106"/>
    </location>
</feature>
<protein>
    <submittedName>
        <fullName evidence="3">Uncharacterized protein</fullName>
    </submittedName>
</protein>
<feature type="transmembrane region" description="Helical" evidence="2">
    <location>
        <begin position="12"/>
        <end position="32"/>
    </location>
</feature>
<dbReference type="RefSeq" id="WP_144864740.1">
    <property type="nucleotide sequence ID" value="NZ_LR213784.1"/>
</dbReference>
<dbReference type="AlphaFoldDB" id="A0A563VRB1"/>
<dbReference type="EMBL" id="CAACVJ010000146">
    <property type="protein sequence ID" value="VEP13944.1"/>
    <property type="molecule type" value="Genomic_DNA"/>
</dbReference>
<keyword evidence="2" id="KW-0812">Transmembrane</keyword>
<evidence type="ECO:0000313" key="4">
    <source>
        <dbReference type="Proteomes" id="UP000320055"/>
    </source>
</evidence>
<reference evidence="3 4" key="1">
    <citation type="submission" date="2019-01" db="EMBL/GenBank/DDBJ databases">
        <authorList>
            <person name="Brito A."/>
        </authorList>
    </citation>
    <scope>NUCLEOTIDE SEQUENCE [LARGE SCALE GENOMIC DNA]</scope>
    <source>
        <strain evidence="3">1</strain>
    </source>
</reference>
<sequence length="106" mass="10935">MKHPSFQDIKNLIFASVGLPVIVNATILSSLITQAAQAAQITFSFSSDSELTNDGINPSGIMNDWDHGSGIQDGWQAGSTTGTATDSTTGLQITFTGAPQSSSSAT</sequence>
<proteinExistence type="predicted"/>
<keyword evidence="4" id="KW-1185">Reference proteome</keyword>